<keyword evidence="3" id="KW-1185">Reference proteome</keyword>
<dbReference type="GO" id="GO:0019433">
    <property type="term" value="P:triglyceride catabolic process"/>
    <property type="evidence" value="ECO:0007669"/>
    <property type="project" value="TreeGrafter"/>
</dbReference>
<accession>A0A9D5BRK9</accession>
<dbReference type="Proteomes" id="UP001058974">
    <property type="component" value="Chromosome 1"/>
</dbReference>
<name>A0A9D5BRK9_PEA</name>
<proteinExistence type="predicted"/>
<organism evidence="2 3">
    <name type="scientific">Pisum sativum</name>
    <name type="common">Garden pea</name>
    <name type="synonym">Lathyrus oleraceus</name>
    <dbReference type="NCBI Taxonomy" id="3888"/>
    <lineage>
        <taxon>Eukaryota</taxon>
        <taxon>Viridiplantae</taxon>
        <taxon>Streptophyta</taxon>
        <taxon>Embryophyta</taxon>
        <taxon>Tracheophyta</taxon>
        <taxon>Spermatophyta</taxon>
        <taxon>Magnoliopsida</taxon>
        <taxon>eudicotyledons</taxon>
        <taxon>Gunneridae</taxon>
        <taxon>Pentapetalae</taxon>
        <taxon>rosids</taxon>
        <taxon>fabids</taxon>
        <taxon>Fabales</taxon>
        <taxon>Fabaceae</taxon>
        <taxon>Papilionoideae</taxon>
        <taxon>50 kb inversion clade</taxon>
        <taxon>NPAAA clade</taxon>
        <taxon>Hologalegina</taxon>
        <taxon>IRL clade</taxon>
        <taxon>Fabeae</taxon>
        <taxon>Lathyrus</taxon>
    </lineage>
</organism>
<sequence>MLFLLLPLFQGDLSVYYITMVACADFTLHRCLTEFQTYTPSRYLAPKPATMFRNRLCIDGGLTLFMPPTSAAQTVRVCAFPAGLIGLEGIGISPDCNPENASSPRQLFNWALEPAEDVMLDRLFELGYLDAAVWAKENPVEEIVQDDTPAPAFGNSIAE</sequence>
<feature type="signal peptide" evidence="1">
    <location>
        <begin position="1"/>
        <end position="23"/>
    </location>
</feature>
<comment type="caution">
    <text evidence="2">The sequence shown here is derived from an EMBL/GenBank/DDBJ whole genome shotgun (WGS) entry which is preliminary data.</text>
</comment>
<dbReference type="GO" id="GO:0016020">
    <property type="term" value="C:membrane"/>
    <property type="evidence" value="ECO:0007669"/>
    <property type="project" value="TreeGrafter"/>
</dbReference>
<dbReference type="PANTHER" id="PTHR12406:SF7">
    <property type="entry name" value="PATATIN-LIKE PHOSPHOLIPASE DOMAIN-CONTAINING PROTEIN 4"/>
    <property type="match status" value="1"/>
</dbReference>
<feature type="chain" id="PRO_5039677636" description="PNPLA domain-containing protein" evidence="1">
    <location>
        <begin position="24"/>
        <end position="159"/>
    </location>
</feature>
<dbReference type="GO" id="GO:0005811">
    <property type="term" value="C:lipid droplet"/>
    <property type="evidence" value="ECO:0007669"/>
    <property type="project" value="TreeGrafter"/>
</dbReference>
<evidence type="ECO:0000313" key="3">
    <source>
        <dbReference type="Proteomes" id="UP001058974"/>
    </source>
</evidence>
<evidence type="ECO:0000313" key="2">
    <source>
        <dbReference type="EMBL" id="KAI5448538.1"/>
    </source>
</evidence>
<dbReference type="AlphaFoldDB" id="A0A9D5BRK9"/>
<keyword evidence="1" id="KW-0732">Signal</keyword>
<evidence type="ECO:0008006" key="4">
    <source>
        <dbReference type="Google" id="ProtNLM"/>
    </source>
</evidence>
<dbReference type="GO" id="GO:0055088">
    <property type="term" value="P:lipid homeostasis"/>
    <property type="evidence" value="ECO:0007669"/>
    <property type="project" value="TreeGrafter"/>
</dbReference>
<dbReference type="PANTHER" id="PTHR12406">
    <property type="entry name" value="CALCIUM-INDEPENDENT PHOSPHOLIPASE A2 IPLA2 -RELATED"/>
    <property type="match status" value="1"/>
</dbReference>
<dbReference type="InterPro" id="IPR033562">
    <property type="entry name" value="PLPL"/>
</dbReference>
<dbReference type="GO" id="GO:0005737">
    <property type="term" value="C:cytoplasm"/>
    <property type="evidence" value="ECO:0007669"/>
    <property type="project" value="TreeGrafter"/>
</dbReference>
<reference evidence="2 3" key="1">
    <citation type="journal article" date="2022" name="Nat. Genet.">
        <title>Improved pea reference genome and pan-genome highlight genomic features and evolutionary characteristics.</title>
        <authorList>
            <person name="Yang T."/>
            <person name="Liu R."/>
            <person name="Luo Y."/>
            <person name="Hu S."/>
            <person name="Wang D."/>
            <person name="Wang C."/>
            <person name="Pandey M.K."/>
            <person name="Ge S."/>
            <person name="Xu Q."/>
            <person name="Li N."/>
            <person name="Li G."/>
            <person name="Huang Y."/>
            <person name="Saxena R.K."/>
            <person name="Ji Y."/>
            <person name="Li M."/>
            <person name="Yan X."/>
            <person name="He Y."/>
            <person name="Liu Y."/>
            <person name="Wang X."/>
            <person name="Xiang C."/>
            <person name="Varshney R.K."/>
            <person name="Ding H."/>
            <person name="Gao S."/>
            <person name="Zong X."/>
        </authorList>
    </citation>
    <scope>NUCLEOTIDE SEQUENCE [LARGE SCALE GENOMIC DNA]</scope>
    <source>
        <strain evidence="2 3">cv. Zhongwan 6</strain>
    </source>
</reference>
<dbReference type="GO" id="GO:0004806">
    <property type="term" value="F:triacylglycerol lipase activity"/>
    <property type="evidence" value="ECO:0007669"/>
    <property type="project" value="TreeGrafter"/>
</dbReference>
<gene>
    <name evidence="2" type="ORF">KIW84_015812</name>
</gene>
<dbReference type="EMBL" id="JAMSHJ010000001">
    <property type="protein sequence ID" value="KAI5448538.1"/>
    <property type="molecule type" value="Genomic_DNA"/>
</dbReference>
<protein>
    <recommendedName>
        <fullName evidence="4">PNPLA domain-containing protein</fullName>
    </recommendedName>
</protein>
<dbReference type="Gramene" id="Psat01G0581200-T3">
    <property type="protein sequence ID" value="KAI5448538.1"/>
    <property type="gene ID" value="KIW84_015812"/>
</dbReference>
<evidence type="ECO:0000256" key="1">
    <source>
        <dbReference type="SAM" id="SignalP"/>
    </source>
</evidence>